<keyword evidence="5" id="KW-1015">Disulfide bond</keyword>
<comment type="caution">
    <text evidence="9">The sequence shown here is derived from an EMBL/GenBank/DDBJ whole genome shotgun (WGS) entry which is preliminary data.</text>
</comment>
<feature type="compositionally biased region" description="Acidic residues" evidence="7">
    <location>
        <begin position="546"/>
        <end position="555"/>
    </location>
</feature>
<dbReference type="EMBL" id="CAJNJA010059275">
    <property type="protein sequence ID" value="CAE7867117.1"/>
    <property type="molecule type" value="Genomic_DNA"/>
</dbReference>
<comment type="subcellular location">
    <subcellularLocation>
        <location evidence="1">Secreted</location>
    </subcellularLocation>
</comment>
<evidence type="ECO:0000256" key="2">
    <source>
        <dbReference type="ARBA" id="ARBA00022525"/>
    </source>
</evidence>
<dbReference type="InterPro" id="IPR018247">
    <property type="entry name" value="EF_Hand_1_Ca_BS"/>
</dbReference>
<evidence type="ECO:0000256" key="6">
    <source>
        <dbReference type="ARBA" id="ARBA00023180"/>
    </source>
</evidence>
<dbReference type="AlphaFoldDB" id="A0A813AG21"/>
<dbReference type="PROSITE" id="PS50222">
    <property type="entry name" value="EF_HAND_2"/>
    <property type="match status" value="1"/>
</dbReference>
<dbReference type="SUPFAM" id="SSF82895">
    <property type="entry name" value="TSP-1 type 1 repeat"/>
    <property type="match status" value="1"/>
</dbReference>
<feature type="region of interest" description="Disordered" evidence="7">
    <location>
        <begin position="313"/>
        <end position="457"/>
    </location>
</feature>
<sequence length="979" mass="106407">MAAQAAAEHSADDAPLGTQPADKGAQKCCKCFGVRERHRRVEQYASGNGGADMVQLGVGDVELIPQTSPSIGPRSRDTVPAPVSVSVAMGSGASKGAKAKAGFEAPPGAAALRRRRRLLLGLGPGLGPATAAAASDSDGRAFEEVAPWEQWQADLSDPVFDRAGDGQDLRRSLGDVKDEGGYLRENAMELLQLNLRLPSKISRRLYHLARVQRNLGEPRSKPQLTCFEVLCLSSALRWSSETELLELLFCFFDADGDDRVGEEDLVRSIDAFLSLEESSASFSDVEKKEFRKLDERRKFTEIRRIAKQALGEFANQDSEEEEEELAELPELETRAKEGEKDERKDTTDEADREGAAQKEGSVSGSVEHEASTSSKLAETGTGKLEMPQPKKAAKRGGLCGRQPKEERSFGFQEEAKPGPADKEGDPPKAETKAKAKAKAKAKPKKKPGGGFCGSVKRPSTFSFRQWAKWIITTDVLPPGMLEAAREASKPKPGKPGKPEVPGPAESRPAQAKPHSDPMQSQPSQPSLALAIPVPPEPKSPARSDDTPDDSPDADDVPTKGWSMFLVPFSGPQHVAPTAAEEDIGAMPCAPGPGEAVPADCRPDPARRCQIGDWEEWQICSHSCGTGERKRSRSILIPAADDGPPCDDETEEVEPCNTQACHMTCIDCRWSEWSMWSDCSHCGHQRYRHRGVIRQANHCGQKCDAQAAKEVGYCKSACLEHYCTWSTWQEMGGCSAQCGPSTRLLQRHLVLTTTEPRFEVERIGDRGGLCRDARGESYSGCPVQAISEDECRTVLHNLENVDGVQGAMFDQSRVVKFGARRCFVLVDPNTEIWKQDVPGGWLDTPCIAGTGRGPIASAGSDGADKWMCLSLENRPLAKGDESMPCSGEQFYQSTCDSSTKCRVECSPVDCVLTDWSAWSEPTCTELCERTRTVARSNESRIQEVVSSEITWGKGGLGMNCFELRFQAQTGSNRLAISGTS</sequence>
<accession>A0A813AG21</accession>
<proteinExistence type="predicted"/>
<protein>
    <submittedName>
        <fullName evidence="9">Hmcn1 protein</fullName>
    </submittedName>
</protein>
<dbReference type="InterPro" id="IPR052065">
    <property type="entry name" value="Compl_asym_regulator"/>
</dbReference>
<dbReference type="Pfam" id="PF00090">
    <property type="entry name" value="TSP_1"/>
    <property type="match status" value="1"/>
</dbReference>
<feature type="region of interest" description="Disordered" evidence="7">
    <location>
        <begin position="481"/>
        <end position="562"/>
    </location>
</feature>
<evidence type="ECO:0000256" key="3">
    <source>
        <dbReference type="ARBA" id="ARBA00022729"/>
    </source>
</evidence>
<keyword evidence="6" id="KW-0325">Glycoprotein</keyword>
<dbReference type="Proteomes" id="UP000601435">
    <property type="component" value="Unassembled WGS sequence"/>
</dbReference>
<dbReference type="PROSITE" id="PS50092">
    <property type="entry name" value="TSP1"/>
    <property type="match status" value="2"/>
</dbReference>
<evidence type="ECO:0000313" key="10">
    <source>
        <dbReference type="Proteomes" id="UP000601435"/>
    </source>
</evidence>
<gene>
    <name evidence="9" type="primary">Hmcn1</name>
    <name evidence="9" type="ORF">SNEC2469_LOCUS27819</name>
</gene>
<feature type="compositionally biased region" description="Low complexity" evidence="7">
    <location>
        <begin position="517"/>
        <end position="526"/>
    </location>
</feature>
<organism evidence="9 10">
    <name type="scientific">Symbiodinium necroappetens</name>
    <dbReference type="NCBI Taxonomy" id="1628268"/>
    <lineage>
        <taxon>Eukaryota</taxon>
        <taxon>Sar</taxon>
        <taxon>Alveolata</taxon>
        <taxon>Dinophyceae</taxon>
        <taxon>Suessiales</taxon>
        <taxon>Symbiodiniaceae</taxon>
        <taxon>Symbiodinium</taxon>
    </lineage>
</organism>
<dbReference type="PANTHER" id="PTHR22906:SF43">
    <property type="entry name" value="PROPERDIN"/>
    <property type="match status" value="1"/>
</dbReference>
<keyword evidence="3" id="KW-0732">Signal</keyword>
<reference evidence="9" key="1">
    <citation type="submission" date="2021-02" db="EMBL/GenBank/DDBJ databases">
        <authorList>
            <person name="Dougan E. K."/>
            <person name="Rhodes N."/>
            <person name="Thang M."/>
            <person name="Chan C."/>
        </authorList>
    </citation>
    <scope>NUCLEOTIDE SEQUENCE</scope>
</reference>
<feature type="compositionally biased region" description="Basic and acidic residues" evidence="7">
    <location>
        <begin position="402"/>
        <end position="433"/>
    </location>
</feature>
<evidence type="ECO:0000256" key="7">
    <source>
        <dbReference type="SAM" id="MobiDB-lite"/>
    </source>
</evidence>
<evidence type="ECO:0000313" key="9">
    <source>
        <dbReference type="EMBL" id="CAE7867117.1"/>
    </source>
</evidence>
<keyword evidence="4" id="KW-0677">Repeat</keyword>
<name>A0A813AG21_9DINO</name>
<evidence type="ECO:0000259" key="8">
    <source>
        <dbReference type="PROSITE" id="PS50222"/>
    </source>
</evidence>
<keyword evidence="2" id="KW-0964">Secreted</keyword>
<dbReference type="GO" id="GO:0005509">
    <property type="term" value="F:calcium ion binding"/>
    <property type="evidence" value="ECO:0007669"/>
    <property type="project" value="InterPro"/>
</dbReference>
<evidence type="ECO:0000256" key="5">
    <source>
        <dbReference type="ARBA" id="ARBA00023157"/>
    </source>
</evidence>
<dbReference type="Gene3D" id="2.20.100.10">
    <property type="entry name" value="Thrombospondin type-1 (TSP1) repeat"/>
    <property type="match status" value="2"/>
</dbReference>
<dbReference type="InterPro" id="IPR002048">
    <property type="entry name" value="EF_hand_dom"/>
</dbReference>
<dbReference type="PROSITE" id="PS00018">
    <property type="entry name" value="EF_HAND_1"/>
    <property type="match status" value="1"/>
</dbReference>
<dbReference type="PANTHER" id="PTHR22906">
    <property type="entry name" value="PROPERDIN"/>
    <property type="match status" value="1"/>
</dbReference>
<feature type="compositionally biased region" description="Basic and acidic residues" evidence="7">
    <location>
        <begin position="331"/>
        <end position="356"/>
    </location>
</feature>
<dbReference type="InterPro" id="IPR044004">
    <property type="entry name" value="TSP1_spondin_dom"/>
</dbReference>
<feature type="region of interest" description="Disordered" evidence="7">
    <location>
        <begin position="1"/>
        <end position="25"/>
    </location>
</feature>
<dbReference type="InterPro" id="IPR000884">
    <property type="entry name" value="TSP1_rpt"/>
</dbReference>
<dbReference type="Pfam" id="PF19028">
    <property type="entry name" value="TSP1_spondin"/>
    <property type="match status" value="1"/>
</dbReference>
<dbReference type="OrthoDB" id="336181at2759"/>
<evidence type="ECO:0000256" key="4">
    <source>
        <dbReference type="ARBA" id="ARBA00022737"/>
    </source>
</evidence>
<dbReference type="InterPro" id="IPR036383">
    <property type="entry name" value="TSP1_rpt_sf"/>
</dbReference>
<keyword evidence="10" id="KW-1185">Reference proteome</keyword>
<feature type="compositionally biased region" description="Acidic residues" evidence="7">
    <location>
        <begin position="317"/>
        <end position="330"/>
    </location>
</feature>
<feature type="domain" description="EF-hand" evidence="8">
    <location>
        <begin position="240"/>
        <end position="275"/>
    </location>
</feature>
<evidence type="ECO:0000256" key="1">
    <source>
        <dbReference type="ARBA" id="ARBA00004613"/>
    </source>
</evidence>
<dbReference type="SMART" id="SM00209">
    <property type="entry name" value="TSP1"/>
    <property type="match status" value="2"/>
</dbReference>
<feature type="compositionally biased region" description="Basic residues" evidence="7">
    <location>
        <begin position="434"/>
        <end position="447"/>
    </location>
</feature>